<reference evidence="4" key="1">
    <citation type="journal article" date="2018" name="Nat. Microbiol.">
        <title>Leveraging single-cell genomics to expand the fungal tree of life.</title>
        <authorList>
            <person name="Ahrendt S.R."/>
            <person name="Quandt C.A."/>
            <person name="Ciobanu D."/>
            <person name="Clum A."/>
            <person name="Salamov A."/>
            <person name="Andreopoulos B."/>
            <person name="Cheng J.F."/>
            <person name="Woyke T."/>
            <person name="Pelin A."/>
            <person name="Henrissat B."/>
            <person name="Reynolds N.K."/>
            <person name="Benny G.L."/>
            <person name="Smith M.E."/>
            <person name="James T.Y."/>
            <person name="Grigoriev I.V."/>
        </authorList>
    </citation>
    <scope>NUCLEOTIDE SEQUENCE [LARGE SCALE GENOMIC DNA]</scope>
</reference>
<gene>
    <name evidence="3" type="ORF">BJ684DRAFT_19727</name>
</gene>
<keyword evidence="2" id="KW-0732">Signal</keyword>
<sequence>MNKLTLTTLLVALAYLAPGASASPTNYEASDEESGYSRLAERSYQSPMPPRSTLADVKVEIGRRCGKHLVNADANVLGLVGAKIGLLRRGNYATSPSNYEGEGETEYGNGHGKEYGGETDTGYGGGHGKGNALSNIPCEQLNEYAQEYETEEQYEAESGSEEEYGSGQESEEEYGNEEYEAPAPAPAYEAPAPAPVYESPAPAPAPSYEAPAPSYKETPTYKAPAPAPAPAYKAPAPAPAYKEAPAPAPEHKKTEKGPSESYHPEESYEQGPSYSAPKGGNSEDTYAEAQSEY</sequence>
<evidence type="ECO:0000313" key="4">
    <source>
        <dbReference type="Proteomes" id="UP000267251"/>
    </source>
</evidence>
<feature type="region of interest" description="Disordered" evidence="1">
    <location>
        <begin position="97"/>
        <end position="128"/>
    </location>
</feature>
<feature type="signal peptide" evidence="2">
    <location>
        <begin position="1"/>
        <end position="22"/>
    </location>
</feature>
<keyword evidence="4" id="KW-1185">Reference proteome</keyword>
<organism evidence="3 4">
    <name type="scientific">Piptocephalis cylindrospora</name>
    <dbReference type="NCBI Taxonomy" id="1907219"/>
    <lineage>
        <taxon>Eukaryota</taxon>
        <taxon>Fungi</taxon>
        <taxon>Fungi incertae sedis</taxon>
        <taxon>Zoopagomycota</taxon>
        <taxon>Zoopagomycotina</taxon>
        <taxon>Zoopagomycetes</taxon>
        <taxon>Zoopagales</taxon>
        <taxon>Piptocephalidaceae</taxon>
        <taxon>Piptocephalis</taxon>
    </lineage>
</organism>
<feature type="compositionally biased region" description="Basic and acidic residues" evidence="1">
    <location>
        <begin position="249"/>
        <end position="266"/>
    </location>
</feature>
<feature type="region of interest" description="Disordered" evidence="1">
    <location>
        <begin position="143"/>
        <end position="293"/>
    </location>
</feature>
<feature type="chain" id="PRO_5020495371" evidence="2">
    <location>
        <begin position="23"/>
        <end position="293"/>
    </location>
</feature>
<feature type="region of interest" description="Disordered" evidence="1">
    <location>
        <begin position="22"/>
        <end position="51"/>
    </location>
</feature>
<proteinExistence type="predicted"/>
<accession>A0A4P9Y4H8</accession>
<evidence type="ECO:0000256" key="1">
    <source>
        <dbReference type="SAM" id="MobiDB-lite"/>
    </source>
</evidence>
<evidence type="ECO:0000313" key="3">
    <source>
        <dbReference type="EMBL" id="RKP13815.1"/>
    </source>
</evidence>
<feature type="compositionally biased region" description="Low complexity" evidence="1">
    <location>
        <begin position="186"/>
        <end position="245"/>
    </location>
</feature>
<dbReference type="EMBL" id="KZ987939">
    <property type="protein sequence ID" value="RKP13815.1"/>
    <property type="molecule type" value="Genomic_DNA"/>
</dbReference>
<feature type="compositionally biased region" description="Acidic residues" evidence="1">
    <location>
        <begin position="146"/>
        <end position="180"/>
    </location>
</feature>
<protein>
    <submittedName>
        <fullName evidence="3">Uncharacterized protein</fullName>
    </submittedName>
</protein>
<dbReference type="AlphaFoldDB" id="A0A4P9Y4H8"/>
<evidence type="ECO:0000256" key="2">
    <source>
        <dbReference type="SAM" id="SignalP"/>
    </source>
</evidence>
<name>A0A4P9Y4H8_9FUNG</name>
<dbReference type="Proteomes" id="UP000267251">
    <property type="component" value="Unassembled WGS sequence"/>
</dbReference>